<dbReference type="EMBL" id="CP071794">
    <property type="protein sequence ID" value="QTD57949.1"/>
    <property type="molecule type" value="Genomic_DNA"/>
</dbReference>
<keyword evidence="1" id="KW-0233">DNA recombination</keyword>
<reference evidence="2 3" key="1">
    <citation type="submission" date="2021-03" db="EMBL/GenBank/DDBJ databases">
        <title>Complete genome of Parasphingorhabdus_sp.JHSY0214.</title>
        <authorList>
            <person name="Yoo J.H."/>
            <person name="Bae J.W."/>
        </authorList>
    </citation>
    <scope>NUCLEOTIDE SEQUENCE [LARGE SCALE GENOMIC DNA]</scope>
    <source>
        <strain evidence="2 3">JHSY0214</strain>
    </source>
</reference>
<accession>A0ABX7T8K0</accession>
<dbReference type="InterPro" id="IPR011010">
    <property type="entry name" value="DNA_brk_join_enz"/>
</dbReference>
<organism evidence="2 3">
    <name type="scientific">Parasphingorhabdus cellanae</name>
    <dbReference type="NCBI Taxonomy" id="2806553"/>
    <lineage>
        <taxon>Bacteria</taxon>
        <taxon>Pseudomonadati</taxon>
        <taxon>Pseudomonadota</taxon>
        <taxon>Alphaproteobacteria</taxon>
        <taxon>Sphingomonadales</taxon>
        <taxon>Sphingomonadaceae</taxon>
        <taxon>Parasphingorhabdus</taxon>
    </lineage>
</organism>
<evidence type="ECO:0000313" key="3">
    <source>
        <dbReference type="Proteomes" id="UP000663923"/>
    </source>
</evidence>
<evidence type="ECO:0000313" key="2">
    <source>
        <dbReference type="EMBL" id="QTD57949.1"/>
    </source>
</evidence>
<dbReference type="SUPFAM" id="SSF56349">
    <property type="entry name" value="DNA breaking-rejoining enzymes"/>
    <property type="match status" value="1"/>
</dbReference>
<protein>
    <recommendedName>
        <fullName evidence="4">Tyr recombinase domain-containing protein</fullName>
    </recommendedName>
</protein>
<dbReference type="InterPro" id="IPR013762">
    <property type="entry name" value="Integrase-like_cat_sf"/>
</dbReference>
<name>A0ABX7T8K0_9SPHN</name>
<gene>
    <name evidence="2" type="ORF">J4G78_07970</name>
</gene>
<keyword evidence="3" id="KW-1185">Reference proteome</keyword>
<dbReference type="Gene3D" id="1.10.443.10">
    <property type="entry name" value="Intergrase catalytic core"/>
    <property type="match status" value="1"/>
</dbReference>
<evidence type="ECO:0000256" key="1">
    <source>
        <dbReference type="ARBA" id="ARBA00023172"/>
    </source>
</evidence>
<dbReference type="Proteomes" id="UP000663923">
    <property type="component" value="Chromosome"/>
</dbReference>
<dbReference type="RefSeq" id="WP_207990881.1">
    <property type="nucleotide sequence ID" value="NZ_CP071794.1"/>
</dbReference>
<evidence type="ECO:0008006" key="4">
    <source>
        <dbReference type="Google" id="ProtNLM"/>
    </source>
</evidence>
<sequence>MCDAIRLVLLTGFRRTEALGLKHDWIDEKSNCVYFPSTKTGNQIRVISSHAIALIKAQPIIGDNPRMFTGERGDGHFVGIPRVLKRLSVETKSRVLPPIGCVTVSHQSPLNWDIPS</sequence>
<proteinExistence type="predicted"/>